<evidence type="ECO:0000256" key="1">
    <source>
        <dbReference type="SAM" id="MobiDB-lite"/>
    </source>
</evidence>
<evidence type="ECO:0000313" key="3">
    <source>
        <dbReference type="Proteomes" id="UP001218218"/>
    </source>
</evidence>
<dbReference type="AlphaFoldDB" id="A0AAD7AVC5"/>
<comment type="caution">
    <text evidence="2">The sequence shown here is derived from an EMBL/GenBank/DDBJ whole genome shotgun (WGS) entry which is preliminary data.</text>
</comment>
<protein>
    <submittedName>
        <fullName evidence="2">Uncharacterized protein</fullName>
    </submittedName>
</protein>
<keyword evidence="3" id="KW-1185">Reference proteome</keyword>
<proteinExistence type="predicted"/>
<dbReference type="Proteomes" id="UP001218218">
    <property type="component" value="Unassembled WGS sequence"/>
</dbReference>
<dbReference type="EMBL" id="JARIHO010000001">
    <property type="protein sequence ID" value="KAJ7368697.1"/>
    <property type="molecule type" value="Genomic_DNA"/>
</dbReference>
<feature type="region of interest" description="Disordered" evidence="1">
    <location>
        <begin position="339"/>
        <end position="368"/>
    </location>
</feature>
<gene>
    <name evidence="2" type="ORF">DFH08DRAFT_1071347</name>
</gene>
<feature type="compositionally biased region" description="Low complexity" evidence="1">
    <location>
        <begin position="97"/>
        <end position="109"/>
    </location>
</feature>
<evidence type="ECO:0000313" key="2">
    <source>
        <dbReference type="EMBL" id="KAJ7368697.1"/>
    </source>
</evidence>
<organism evidence="2 3">
    <name type="scientific">Mycena albidolilacea</name>
    <dbReference type="NCBI Taxonomy" id="1033008"/>
    <lineage>
        <taxon>Eukaryota</taxon>
        <taxon>Fungi</taxon>
        <taxon>Dikarya</taxon>
        <taxon>Basidiomycota</taxon>
        <taxon>Agaricomycotina</taxon>
        <taxon>Agaricomycetes</taxon>
        <taxon>Agaricomycetidae</taxon>
        <taxon>Agaricales</taxon>
        <taxon>Marasmiineae</taxon>
        <taxon>Mycenaceae</taxon>
        <taxon>Mycena</taxon>
    </lineage>
</organism>
<reference evidence="2" key="1">
    <citation type="submission" date="2023-03" db="EMBL/GenBank/DDBJ databases">
        <title>Massive genome expansion in bonnet fungi (Mycena s.s.) driven by repeated elements and novel gene families across ecological guilds.</title>
        <authorList>
            <consortium name="Lawrence Berkeley National Laboratory"/>
            <person name="Harder C.B."/>
            <person name="Miyauchi S."/>
            <person name="Viragh M."/>
            <person name="Kuo A."/>
            <person name="Thoen E."/>
            <person name="Andreopoulos B."/>
            <person name="Lu D."/>
            <person name="Skrede I."/>
            <person name="Drula E."/>
            <person name="Henrissat B."/>
            <person name="Morin E."/>
            <person name="Kohler A."/>
            <person name="Barry K."/>
            <person name="LaButti K."/>
            <person name="Morin E."/>
            <person name="Salamov A."/>
            <person name="Lipzen A."/>
            <person name="Mereny Z."/>
            <person name="Hegedus B."/>
            <person name="Baldrian P."/>
            <person name="Stursova M."/>
            <person name="Weitz H."/>
            <person name="Taylor A."/>
            <person name="Grigoriev I.V."/>
            <person name="Nagy L.G."/>
            <person name="Martin F."/>
            <person name="Kauserud H."/>
        </authorList>
    </citation>
    <scope>NUCLEOTIDE SEQUENCE</scope>
    <source>
        <strain evidence="2">CBHHK002</strain>
    </source>
</reference>
<feature type="region of interest" description="Disordered" evidence="1">
    <location>
        <begin position="97"/>
        <end position="116"/>
    </location>
</feature>
<sequence>MFDPQLRSSIYYLTSALAYLQRKHPSINNIDNDNARTASRADSLLAAQSRAASHLATLFARGLPAESSRNQVVAVTTAPDQVDTWIISESKADSSISSTELSSQTESSSNDPDLIISQNSDTAEGQFWKGSVHAGTSETFEKQLHQYADLAVVYEVTFDKYVPDLLAALRLAGTLRLDPDIDRAAKAQRSLLYFVTRNCLPKIEDRLHSISRSFKMTELAGWNSENLKLMVPFKISEDLHTSIIESVPDPFVKLSGAGGYLYSNPQDNNTWAAADAKAWWGQLVEIVLLLEMAVVHTDLDGVVQLSGIAHRMLRATPASLWNCVSLDAHIKSTMMTKTVESEKDANAGSSNKNEITITTTDDDDDDDEEASEIVFSGLPYSLLFARKVEAACASITAARQLYRSKIAASGMGFAYRILQLPRTSVAEYSTTEIISRWHTRGNWPAASTKALEDLKKWMEKAKMQTSKGAMHCEAGILAALFATEAEADRTPKIVKQALNSLQLASASTPIPIGIAKKCCPACAILAKLVGKTKQIDVVGKHSRWHAWVPPEWLPATVMVELEMKFLEVLQSMVADPWAASAASSPTSTIGGSPPLDQYKINKDVKDLEAKLTT</sequence>
<name>A0AAD7AVC5_9AGAR</name>
<accession>A0AAD7AVC5</accession>